<dbReference type="InterPro" id="IPR032675">
    <property type="entry name" value="LRR_dom_sf"/>
</dbReference>
<dbReference type="InterPro" id="IPR036047">
    <property type="entry name" value="F-box-like_dom_sf"/>
</dbReference>
<sequence length="496" mass="57350">MMNLRKRTREPHVPSPNLPHLPYDVVAMILSFLDIKQLAQSAVVAKSFRDCLKLGQLLDFKQPIFKKLVRKRVYVPFVGRIIDQHKGPKIQSLKLWFDPINTEEHWAMVAGWINKAAQKGVEEFDFDFYYGPQVFLLTDEIFQIKTLQILRLSYCDIVLPEPETNFAVTGLPCLRVLSFGNMDIQNMTVVEAILKACSKLETLELLHCFFPRYLKIDAWHLKNFKECKLVTCPKIVEVAVDAPNLMTLHYSGPMVVFKYTNFDKLTDCIIDFKPNRVYYSIGVYKLDQLMYDMSNIEVLTTSSRLLEGLCPRGSHGENTIVNFFCFSKLKEIQLLMEGSRYCGLFAIASFLQKCPSVEKIHIHCRGWFRTDNVISRSSRPGGFTWVLQQQFLVKRGIGPCYPNLKVVKLTGFRFAPHEMQLLIHFLVTGLSLETVAIFLPSPRSVNGPFKFMDETRLNQYFRPAMASPKARIRVFEHFQDKLFCPSKHPTKWHSRP</sequence>
<evidence type="ECO:0000313" key="3">
    <source>
        <dbReference type="Proteomes" id="UP001497516"/>
    </source>
</evidence>
<dbReference type="SUPFAM" id="SSF81383">
    <property type="entry name" value="F-box domain"/>
    <property type="match status" value="1"/>
</dbReference>
<dbReference type="EMBL" id="OZ034815">
    <property type="protein sequence ID" value="CAL1372679.1"/>
    <property type="molecule type" value="Genomic_DNA"/>
</dbReference>
<reference evidence="2 3" key="1">
    <citation type="submission" date="2024-04" db="EMBL/GenBank/DDBJ databases">
        <authorList>
            <person name="Fracassetti M."/>
        </authorList>
    </citation>
    <scope>NUCLEOTIDE SEQUENCE [LARGE SCALE GENOMIC DNA]</scope>
</reference>
<dbReference type="Gene3D" id="3.80.10.10">
    <property type="entry name" value="Ribonuclease Inhibitor"/>
    <property type="match status" value="1"/>
</dbReference>
<evidence type="ECO:0000313" key="2">
    <source>
        <dbReference type="EMBL" id="CAL1372679.1"/>
    </source>
</evidence>
<name>A0AAV2DHU1_9ROSI</name>
<dbReference type="PANTHER" id="PTHR34145:SF77">
    <property type="match status" value="1"/>
</dbReference>
<dbReference type="PANTHER" id="PTHR34145">
    <property type="entry name" value="OS02G0105600 PROTEIN"/>
    <property type="match status" value="1"/>
</dbReference>
<accession>A0AAV2DHU1</accession>
<dbReference type="AlphaFoldDB" id="A0AAV2DHU1"/>
<proteinExistence type="predicted"/>
<dbReference type="Pfam" id="PF00646">
    <property type="entry name" value="F-box"/>
    <property type="match status" value="1"/>
</dbReference>
<dbReference type="Pfam" id="PF23622">
    <property type="entry name" value="LRR_At1g61320_AtMIF1"/>
    <property type="match status" value="1"/>
</dbReference>
<dbReference type="Proteomes" id="UP001497516">
    <property type="component" value="Chromosome 2"/>
</dbReference>
<dbReference type="InterPro" id="IPR053772">
    <property type="entry name" value="At1g61320/At1g61330-like"/>
</dbReference>
<dbReference type="InterPro" id="IPR055357">
    <property type="entry name" value="LRR_At1g61320_AtMIF1"/>
</dbReference>
<gene>
    <name evidence="2" type="ORF">LTRI10_LOCUS14664</name>
</gene>
<feature type="domain" description="F-box" evidence="1">
    <location>
        <begin position="15"/>
        <end position="68"/>
    </location>
</feature>
<dbReference type="InterPro" id="IPR001810">
    <property type="entry name" value="F-box_dom"/>
</dbReference>
<evidence type="ECO:0000259" key="1">
    <source>
        <dbReference type="PROSITE" id="PS50181"/>
    </source>
</evidence>
<dbReference type="PROSITE" id="PS50181">
    <property type="entry name" value="FBOX"/>
    <property type="match status" value="1"/>
</dbReference>
<protein>
    <recommendedName>
        <fullName evidence="1">F-box domain-containing protein</fullName>
    </recommendedName>
</protein>
<dbReference type="SUPFAM" id="SSF52047">
    <property type="entry name" value="RNI-like"/>
    <property type="match status" value="1"/>
</dbReference>
<organism evidence="2 3">
    <name type="scientific">Linum trigynum</name>
    <dbReference type="NCBI Taxonomy" id="586398"/>
    <lineage>
        <taxon>Eukaryota</taxon>
        <taxon>Viridiplantae</taxon>
        <taxon>Streptophyta</taxon>
        <taxon>Embryophyta</taxon>
        <taxon>Tracheophyta</taxon>
        <taxon>Spermatophyta</taxon>
        <taxon>Magnoliopsida</taxon>
        <taxon>eudicotyledons</taxon>
        <taxon>Gunneridae</taxon>
        <taxon>Pentapetalae</taxon>
        <taxon>rosids</taxon>
        <taxon>fabids</taxon>
        <taxon>Malpighiales</taxon>
        <taxon>Linaceae</taxon>
        <taxon>Linum</taxon>
    </lineage>
</organism>
<keyword evidence="3" id="KW-1185">Reference proteome</keyword>